<evidence type="ECO:0000256" key="1">
    <source>
        <dbReference type="ARBA" id="ARBA00004651"/>
    </source>
</evidence>
<evidence type="ECO:0000256" key="6">
    <source>
        <dbReference type="ARBA" id="ARBA00023136"/>
    </source>
</evidence>
<comment type="caution">
    <text evidence="10">The sequence shown here is derived from an EMBL/GenBank/DDBJ whole genome shotgun (WGS) entry which is preliminary data.</text>
</comment>
<keyword evidence="5 9" id="KW-1133">Transmembrane helix</keyword>
<evidence type="ECO:0000256" key="4">
    <source>
        <dbReference type="ARBA" id="ARBA00022692"/>
    </source>
</evidence>
<keyword evidence="6 9" id="KW-0472">Membrane</keyword>
<feature type="transmembrane region" description="Helical" evidence="9">
    <location>
        <begin position="30"/>
        <end position="50"/>
    </location>
</feature>
<dbReference type="EMBL" id="BAABDQ010000060">
    <property type="protein sequence ID" value="GAA3619564.1"/>
    <property type="molecule type" value="Genomic_DNA"/>
</dbReference>
<dbReference type="Gene3D" id="1.10.287.3510">
    <property type="match status" value="1"/>
</dbReference>
<dbReference type="InterPro" id="IPR050601">
    <property type="entry name" value="CPA3_antiporter_subunitC"/>
</dbReference>
<dbReference type="NCBIfam" id="NF005929">
    <property type="entry name" value="PRK07946.1"/>
    <property type="match status" value="1"/>
</dbReference>
<gene>
    <name evidence="10" type="ORF">GCM10022419_126540</name>
</gene>
<sequence>MSLPLLPFLACCVMITAGVTLLLERSLVRVLAGVIVLGNGVNLLIVTSGGNAGGPPFTGTTGTADPLPQAMVLTAIVITLGVTAFLLALVHRSWQLTGTDEVQDDTEDRRVRLRSRRGELSDSVRARRHAYRELVARQRAELANLEAEQAERERLEEADLEQRISRVHAELGRWMREGRQGGLSEEELQRRFEDVGHRQEAAAEDNLERIEELREEHARGREKQAAGEKALRRKLKARQREARRQMRAAIRDERERQALAQDPELEGDE</sequence>
<evidence type="ECO:0000313" key="11">
    <source>
        <dbReference type="Proteomes" id="UP001500630"/>
    </source>
</evidence>
<keyword evidence="7" id="KW-0175">Coiled coil</keyword>
<accession>A0ABP6ZUK6</accession>
<dbReference type="PANTHER" id="PTHR34583">
    <property type="entry name" value="ANTIPORTER SUBUNIT MNHC2-RELATED"/>
    <property type="match status" value="1"/>
</dbReference>
<keyword evidence="11" id="KW-1185">Reference proteome</keyword>
<keyword evidence="4 9" id="KW-0812">Transmembrane</keyword>
<evidence type="ECO:0000313" key="10">
    <source>
        <dbReference type="EMBL" id="GAA3619564.1"/>
    </source>
</evidence>
<feature type="transmembrane region" description="Helical" evidence="9">
    <location>
        <begin position="70"/>
        <end position="90"/>
    </location>
</feature>
<comment type="similarity">
    <text evidence="2">Belongs to the CPA3 antiporters (TC 2.A.63) subunit C family.</text>
</comment>
<feature type="region of interest" description="Disordered" evidence="8">
    <location>
        <begin position="215"/>
        <end position="269"/>
    </location>
</feature>
<evidence type="ECO:0000256" key="2">
    <source>
        <dbReference type="ARBA" id="ARBA00010388"/>
    </source>
</evidence>
<dbReference type="InterPro" id="IPR039428">
    <property type="entry name" value="NUOK/Mnh_C1-like"/>
</dbReference>
<keyword evidence="3" id="KW-1003">Cell membrane</keyword>
<proteinExistence type="inferred from homology"/>
<comment type="subcellular location">
    <subcellularLocation>
        <location evidence="1">Cell membrane</location>
        <topology evidence="1">Multi-pass membrane protein</topology>
    </subcellularLocation>
</comment>
<evidence type="ECO:0000256" key="3">
    <source>
        <dbReference type="ARBA" id="ARBA00022475"/>
    </source>
</evidence>
<organism evidence="10 11">
    <name type="scientific">Nonomuraea rosea</name>
    <dbReference type="NCBI Taxonomy" id="638574"/>
    <lineage>
        <taxon>Bacteria</taxon>
        <taxon>Bacillati</taxon>
        <taxon>Actinomycetota</taxon>
        <taxon>Actinomycetes</taxon>
        <taxon>Streptosporangiales</taxon>
        <taxon>Streptosporangiaceae</taxon>
        <taxon>Nonomuraea</taxon>
    </lineage>
</organism>
<feature type="transmembrane region" description="Helical" evidence="9">
    <location>
        <begin position="6"/>
        <end position="23"/>
    </location>
</feature>
<feature type="compositionally biased region" description="Basic and acidic residues" evidence="8">
    <location>
        <begin position="238"/>
        <end position="257"/>
    </location>
</feature>
<dbReference type="PANTHER" id="PTHR34583:SF2">
    <property type="entry name" value="ANTIPORTER SUBUNIT MNHC2-RELATED"/>
    <property type="match status" value="1"/>
</dbReference>
<feature type="compositionally biased region" description="Basic and acidic residues" evidence="8">
    <location>
        <begin position="215"/>
        <end position="230"/>
    </location>
</feature>
<evidence type="ECO:0000256" key="9">
    <source>
        <dbReference type="SAM" id="Phobius"/>
    </source>
</evidence>
<evidence type="ECO:0000256" key="8">
    <source>
        <dbReference type="SAM" id="MobiDB-lite"/>
    </source>
</evidence>
<protein>
    <recommendedName>
        <fullName evidence="12">Na(+)/H(+) antiporter subunit C</fullName>
    </recommendedName>
</protein>
<dbReference type="RefSeq" id="WP_345578611.1">
    <property type="nucleotide sequence ID" value="NZ_BAABDQ010000060.1"/>
</dbReference>
<dbReference type="Pfam" id="PF00420">
    <property type="entry name" value="Oxidored_q2"/>
    <property type="match status" value="1"/>
</dbReference>
<dbReference type="Proteomes" id="UP001500630">
    <property type="component" value="Unassembled WGS sequence"/>
</dbReference>
<name>A0ABP6ZUK6_9ACTN</name>
<feature type="coiled-coil region" evidence="7">
    <location>
        <begin position="128"/>
        <end position="170"/>
    </location>
</feature>
<evidence type="ECO:0008006" key="12">
    <source>
        <dbReference type="Google" id="ProtNLM"/>
    </source>
</evidence>
<evidence type="ECO:0000256" key="5">
    <source>
        <dbReference type="ARBA" id="ARBA00022989"/>
    </source>
</evidence>
<evidence type="ECO:0000256" key="7">
    <source>
        <dbReference type="SAM" id="Coils"/>
    </source>
</evidence>
<reference evidence="11" key="1">
    <citation type="journal article" date="2019" name="Int. J. Syst. Evol. Microbiol.">
        <title>The Global Catalogue of Microorganisms (GCM) 10K type strain sequencing project: providing services to taxonomists for standard genome sequencing and annotation.</title>
        <authorList>
            <consortium name="The Broad Institute Genomics Platform"/>
            <consortium name="The Broad Institute Genome Sequencing Center for Infectious Disease"/>
            <person name="Wu L."/>
            <person name="Ma J."/>
        </authorList>
    </citation>
    <scope>NUCLEOTIDE SEQUENCE [LARGE SCALE GENOMIC DNA]</scope>
    <source>
        <strain evidence="11">JCM 17326</strain>
    </source>
</reference>